<dbReference type="Proteomes" id="UP000271624">
    <property type="component" value="Unassembled WGS sequence"/>
</dbReference>
<name>A0A433VQ84_9CYAN</name>
<dbReference type="EMBL" id="RSCL01000003">
    <property type="protein sequence ID" value="RUT08303.1"/>
    <property type="molecule type" value="Genomic_DNA"/>
</dbReference>
<dbReference type="AlphaFoldDB" id="A0A433VQ84"/>
<comment type="caution">
    <text evidence="1">The sequence shown here is derived from an EMBL/GenBank/DDBJ whole genome shotgun (WGS) entry which is preliminary data.</text>
</comment>
<evidence type="ECO:0000313" key="2">
    <source>
        <dbReference type="Proteomes" id="UP000271624"/>
    </source>
</evidence>
<protein>
    <submittedName>
        <fullName evidence="1">Uncharacterized protein</fullName>
    </submittedName>
</protein>
<proteinExistence type="predicted"/>
<organism evidence="1 2">
    <name type="scientific">Dulcicalothrix desertica PCC 7102</name>
    <dbReference type="NCBI Taxonomy" id="232991"/>
    <lineage>
        <taxon>Bacteria</taxon>
        <taxon>Bacillati</taxon>
        <taxon>Cyanobacteriota</taxon>
        <taxon>Cyanophyceae</taxon>
        <taxon>Nostocales</taxon>
        <taxon>Calotrichaceae</taxon>
        <taxon>Dulcicalothrix</taxon>
    </lineage>
</organism>
<gene>
    <name evidence="1" type="ORF">DSM106972_014710</name>
</gene>
<accession>A0A433VQ84</accession>
<keyword evidence="2" id="KW-1185">Reference proteome</keyword>
<sequence>MLEKIDAELAVLSVGSTNTYGHVVPELFKLLLDQKDDKSKKLEKFVCTEVTRTCVYSASKRKIVC</sequence>
<reference evidence="1" key="1">
    <citation type="submission" date="2018-12" db="EMBL/GenBank/DDBJ databases">
        <authorList>
            <person name="Will S."/>
            <person name="Neumann-Schaal M."/>
            <person name="Henke P."/>
        </authorList>
    </citation>
    <scope>NUCLEOTIDE SEQUENCE</scope>
    <source>
        <strain evidence="1">PCC 7102</strain>
    </source>
</reference>
<reference evidence="1" key="2">
    <citation type="journal article" date="2019" name="Genome Biol. Evol.">
        <title>Day and night: Metabolic profiles and evolutionary relationships of six axenic non-marine cyanobacteria.</title>
        <authorList>
            <person name="Will S.E."/>
            <person name="Henke P."/>
            <person name="Boedeker C."/>
            <person name="Huang S."/>
            <person name="Brinkmann H."/>
            <person name="Rohde M."/>
            <person name="Jarek M."/>
            <person name="Friedl T."/>
            <person name="Seufert S."/>
            <person name="Schumacher M."/>
            <person name="Overmann J."/>
            <person name="Neumann-Schaal M."/>
            <person name="Petersen J."/>
        </authorList>
    </citation>
    <scope>NUCLEOTIDE SEQUENCE [LARGE SCALE GENOMIC DNA]</scope>
    <source>
        <strain evidence="1">PCC 7102</strain>
    </source>
</reference>
<evidence type="ECO:0000313" key="1">
    <source>
        <dbReference type="EMBL" id="RUT08303.1"/>
    </source>
</evidence>